<evidence type="ECO:0000313" key="2">
    <source>
        <dbReference type="Proteomes" id="UP000593570"/>
    </source>
</evidence>
<sequence>MTVAPLSAPALVGTWVGTHSNQAQVGLKKKPCYQFTLGLAPSHIHSLRKPLCFYSETRLCFLSSEAKKKDAWSTLLFNPGCASQHESRHFAGPPLHQYHCYSFHQNEPPLNSSPSYPRG</sequence>
<accession>A0A8H6GFX6</accession>
<name>A0A8H6GFX6_FUSOX</name>
<evidence type="ECO:0000313" key="1">
    <source>
        <dbReference type="EMBL" id="KAF6516881.1"/>
    </source>
</evidence>
<dbReference type="Proteomes" id="UP000593570">
    <property type="component" value="Unassembled WGS sequence"/>
</dbReference>
<reference evidence="1" key="1">
    <citation type="journal article" date="2020" name="bioRxiv">
        <title>A chromosome-scale genome assembly for the Fusarium oxysporum strain Fo5176 to establish a model Arabidopsis-fungal pathosystem.</title>
        <authorList>
            <person name="Fokkens L."/>
            <person name="Guo L."/>
            <person name="Dora S."/>
            <person name="Wang B."/>
            <person name="Ye K."/>
            <person name="Sanchez-Rodriguez C."/>
            <person name="Croll D."/>
        </authorList>
    </citation>
    <scope>NUCLEOTIDE SEQUENCE [LARGE SCALE GENOMIC DNA]</scope>
    <source>
        <strain evidence="1">Fo5176</strain>
    </source>
</reference>
<protein>
    <submittedName>
        <fullName evidence="1">Uncharacterized protein</fullName>
    </submittedName>
</protein>
<dbReference type="AlphaFoldDB" id="A0A8H6GFX6"/>
<gene>
    <name evidence="1" type="ORF">HZS61_004084</name>
</gene>
<comment type="caution">
    <text evidence="1">The sequence shown here is derived from an EMBL/GenBank/DDBJ whole genome shotgun (WGS) entry which is preliminary data.</text>
</comment>
<proteinExistence type="predicted"/>
<organism evidence="1 2">
    <name type="scientific">Fusarium oxysporum f. sp. conglutinans</name>
    <dbReference type="NCBI Taxonomy" id="100902"/>
    <lineage>
        <taxon>Eukaryota</taxon>
        <taxon>Fungi</taxon>
        <taxon>Dikarya</taxon>
        <taxon>Ascomycota</taxon>
        <taxon>Pezizomycotina</taxon>
        <taxon>Sordariomycetes</taxon>
        <taxon>Hypocreomycetidae</taxon>
        <taxon>Hypocreales</taxon>
        <taxon>Nectriaceae</taxon>
        <taxon>Fusarium</taxon>
        <taxon>Fusarium oxysporum species complex</taxon>
    </lineage>
</organism>
<dbReference type="EMBL" id="JACDXP010000012">
    <property type="protein sequence ID" value="KAF6516881.1"/>
    <property type="molecule type" value="Genomic_DNA"/>
</dbReference>